<evidence type="ECO:0000313" key="6">
    <source>
        <dbReference type="EMBL" id="NMO79413.1"/>
    </source>
</evidence>
<evidence type="ECO:0000256" key="4">
    <source>
        <dbReference type="PROSITE-ProRule" id="PRU00409"/>
    </source>
</evidence>
<dbReference type="Pfam" id="PF02222">
    <property type="entry name" value="ATP-grasp"/>
    <property type="match status" value="1"/>
</dbReference>
<keyword evidence="2 4" id="KW-0547">Nucleotide-binding</keyword>
<feature type="domain" description="ATP-grasp" evidence="5">
    <location>
        <begin position="110"/>
        <end position="308"/>
    </location>
</feature>
<name>A0A7Y0PNS6_9BACI</name>
<proteinExistence type="predicted"/>
<dbReference type="GO" id="GO:0005524">
    <property type="term" value="F:ATP binding"/>
    <property type="evidence" value="ECO:0007669"/>
    <property type="project" value="UniProtKB-UniRule"/>
</dbReference>
<keyword evidence="3 4" id="KW-0067">ATP-binding</keyword>
<organism evidence="6 7">
    <name type="scientific">Niallia alba</name>
    <dbReference type="NCBI Taxonomy" id="2729105"/>
    <lineage>
        <taxon>Bacteria</taxon>
        <taxon>Bacillati</taxon>
        <taxon>Bacillota</taxon>
        <taxon>Bacilli</taxon>
        <taxon>Bacillales</taxon>
        <taxon>Bacillaceae</taxon>
        <taxon>Niallia</taxon>
    </lineage>
</organism>
<dbReference type="PANTHER" id="PTHR43585:SF2">
    <property type="entry name" value="ATP-GRASP ENZYME FSQD"/>
    <property type="match status" value="1"/>
</dbReference>
<dbReference type="Proteomes" id="UP000588491">
    <property type="component" value="Unassembled WGS sequence"/>
</dbReference>
<gene>
    <name evidence="6" type="ORF">HHU08_20955</name>
</gene>
<keyword evidence="1" id="KW-0436">Ligase</keyword>
<dbReference type="GO" id="GO:0016874">
    <property type="term" value="F:ligase activity"/>
    <property type="evidence" value="ECO:0007669"/>
    <property type="project" value="UniProtKB-KW"/>
</dbReference>
<evidence type="ECO:0000256" key="3">
    <source>
        <dbReference type="ARBA" id="ARBA00022840"/>
    </source>
</evidence>
<dbReference type="InterPro" id="IPR011761">
    <property type="entry name" value="ATP-grasp"/>
</dbReference>
<dbReference type="PROSITE" id="PS50975">
    <property type="entry name" value="ATP_GRASP"/>
    <property type="match status" value="1"/>
</dbReference>
<dbReference type="GO" id="GO:0046872">
    <property type="term" value="F:metal ion binding"/>
    <property type="evidence" value="ECO:0007669"/>
    <property type="project" value="InterPro"/>
</dbReference>
<reference evidence="6 7" key="1">
    <citation type="submission" date="2020-04" db="EMBL/GenBank/DDBJ databases">
        <title>Bacillus sp. UniB3 isolated from commercial digestive syrup.</title>
        <authorList>
            <person name="Thorat V."/>
            <person name="Kirdat K."/>
            <person name="Tiwarekar B."/>
            <person name="Yadav A."/>
        </authorList>
    </citation>
    <scope>NUCLEOTIDE SEQUENCE [LARGE SCALE GENOMIC DNA]</scope>
    <source>
        <strain evidence="6 7">UniB3</strain>
    </source>
</reference>
<dbReference type="InterPro" id="IPR003135">
    <property type="entry name" value="ATP-grasp_carboxylate-amine"/>
</dbReference>
<evidence type="ECO:0000256" key="1">
    <source>
        <dbReference type="ARBA" id="ARBA00022598"/>
    </source>
</evidence>
<dbReference type="Gene3D" id="3.40.50.20">
    <property type="match status" value="1"/>
</dbReference>
<dbReference type="RefSeq" id="WP_169189227.1">
    <property type="nucleotide sequence ID" value="NZ_JABBPK010000001.1"/>
</dbReference>
<evidence type="ECO:0000256" key="2">
    <source>
        <dbReference type="ARBA" id="ARBA00022741"/>
    </source>
</evidence>
<dbReference type="PANTHER" id="PTHR43585">
    <property type="entry name" value="FUMIPYRROLE BIOSYNTHESIS PROTEIN C"/>
    <property type="match status" value="1"/>
</dbReference>
<comment type="caution">
    <text evidence="6">The sequence shown here is derived from an EMBL/GenBank/DDBJ whole genome shotgun (WGS) entry which is preliminary data.</text>
</comment>
<dbReference type="SUPFAM" id="SSF56059">
    <property type="entry name" value="Glutathione synthetase ATP-binding domain-like"/>
    <property type="match status" value="1"/>
</dbReference>
<dbReference type="InterPro" id="IPR052032">
    <property type="entry name" value="ATP-dep_AA_Ligase"/>
</dbReference>
<accession>A0A7Y0PNS6</accession>
<keyword evidence="7" id="KW-1185">Reference proteome</keyword>
<evidence type="ECO:0000313" key="7">
    <source>
        <dbReference type="Proteomes" id="UP000588491"/>
    </source>
</evidence>
<evidence type="ECO:0000259" key="5">
    <source>
        <dbReference type="PROSITE" id="PS50975"/>
    </source>
</evidence>
<dbReference type="EMBL" id="JABBPK010000001">
    <property type="protein sequence ID" value="NMO79413.1"/>
    <property type="molecule type" value="Genomic_DNA"/>
</dbReference>
<dbReference type="Gene3D" id="3.30.470.20">
    <property type="entry name" value="ATP-grasp fold, B domain"/>
    <property type="match status" value="1"/>
</dbReference>
<dbReference type="AlphaFoldDB" id="A0A7Y0PNS6"/>
<protein>
    <submittedName>
        <fullName evidence="6">ATP-grasp domain-containing protein</fullName>
    </submittedName>
</protein>
<sequence>MKILFLSRVPFKVFKNYSDVITDKIFVVTDSRFFNEYIQNLENVYHFDYYLNNDKIVNFSVDLIKNKNIDLVIAVDESDVERAAVIRRLAGLTGQSEFCAIRYRDKLIMKDTLRDYDIEMPIYQSIKNKKDIEKFGSEYGYPLVLKHKKSWATNNTFKINCASDLDKASEKIETFEDYIVEEWIDARMYTVEGIQKDGSLIWYAIHEYDRNCLESVINNDDGFTTLTSKIMDNQRKREQIKTYTEKILNLLNKSEKFISAVHLEFFITNDNRLIFNEVACRIGGGKTIQLLKHAYNINFIELLIEQHKNQLENIKVEFPPITKPQNYIGAYRKYFIERKVELDSLAEKNNWILELEKNQMKNVNEPIVNINNFEAMILIKEDSYEALNNRLLELKNY</sequence>